<dbReference type="Gene3D" id="1.10.10.630">
    <property type="entry name" value="DnaD domain-like"/>
    <property type="match status" value="1"/>
</dbReference>
<dbReference type="InterPro" id="IPR053162">
    <property type="entry name" value="DnaD"/>
</dbReference>
<dbReference type="Pfam" id="PF07261">
    <property type="entry name" value="DnaB_2"/>
    <property type="match status" value="1"/>
</dbReference>
<dbReference type="SUPFAM" id="SSF158499">
    <property type="entry name" value="DnaD domain-like"/>
    <property type="match status" value="1"/>
</dbReference>
<dbReference type="Pfam" id="PF21984">
    <property type="entry name" value="DnaD_N"/>
    <property type="match status" value="1"/>
</dbReference>
<dbReference type="RefSeq" id="WP_289236381.1">
    <property type="nucleotide sequence ID" value="NZ_CP117835.1"/>
</dbReference>
<dbReference type="Proteomes" id="UP001285636">
    <property type="component" value="Unassembled WGS sequence"/>
</dbReference>
<gene>
    <name evidence="4" type="ORF">RYX45_04215</name>
</gene>
<reference evidence="4" key="1">
    <citation type="submission" date="2023-10" db="EMBL/GenBank/DDBJ databases">
        <title>Screening of Alkalihalophilus pseudofirmusBZ-TG-HK211 and Its Alleviation of Salt Stress on Rapeseed Growth.</title>
        <authorList>
            <person name="Zhao B."/>
            <person name="Guo T."/>
        </authorList>
    </citation>
    <scope>NUCLEOTIDE SEQUENCE</scope>
    <source>
        <strain evidence="4">BZ-TG-HK211</strain>
    </source>
</reference>
<dbReference type="InterPro" id="IPR034829">
    <property type="entry name" value="DnaD-like_sf"/>
</dbReference>
<dbReference type="InterPro" id="IPR053843">
    <property type="entry name" value="DnaD_N"/>
</dbReference>
<dbReference type="InterPro" id="IPR036388">
    <property type="entry name" value="WH-like_DNA-bd_sf"/>
</dbReference>
<dbReference type="PANTHER" id="PTHR37293">
    <property type="entry name" value="PHAGE REPLICATION PROTEIN-RELATED"/>
    <property type="match status" value="1"/>
</dbReference>
<accession>A0AAJ2KTQ4</accession>
<protein>
    <submittedName>
        <fullName evidence="4">DnaD domain-containing protein</fullName>
    </submittedName>
</protein>
<feature type="domain" description="DnaB/C C-terminal" evidence="2">
    <location>
        <begin position="130"/>
        <end position="202"/>
    </location>
</feature>
<dbReference type="NCBIfam" id="TIGR01446">
    <property type="entry name" value="DnaD_dom"/>
    <property type="match status" value="1"/>
</dbReference>
<name>A0AAJ2KTQ4_ALKPS</name>
<proteinExistence type="inferred from homology"/>
<evidence type="ECO:0000259" key="2">
    <source>
        <dbReference type="Pfam" id="PF07261"/>
    </source>
</evidence>
<evidence type="ECO:0000313" key="4">
    <source>
        <dbReference type="EMBL" id="MDV2884372.1"/>
    </source>
</evidence>
<comment type="caution">
    <text evidence="4">The sequence shown here is derived from an EMBL/GenBank/DDBJ whole genome shotgun (WGS) entry which is preliminary data.</text>
</comment>
<feature type="domain" description="DnaD N-terminal" evidence="3">
    <location>
        <begin position="17"/>
        <end position="114"/>
    </location>
</feature>
<dbReference type="InterPro" id="IPR006343">
    <property type="entry name" value="DnaB/C_C"/>
</dbReference>
<sequence length="233" mass="27197">MNQNFLLQWMKQKQVIIPALLIEHYSKLGINEQEFAGIIHVQAFIEQGEPFPTPDRLSERMSLTTAECAKLMGGLVKKGFLSLDKHWDNEGILFEFYSLEPLYEKLCTFLQSKEIEGQEKREEETAGNLYQVFEKEFCRPLSPIEAETLSMWIDQDQHSSELIIGALREAVISGKLNFRYIDRILFEWKRNGVKTVAQARAHGEKFRAHQKPKKTEKERVRADAYPSFNWLEK</sequence>
<evidence type="ECO:0000313" key="5">
    <source>
        <dbReference type="Proteomes" id="UP001285636"/>
    </source>
</evidence>
<dbReference type="PANTHER" id="PTHR37293:SF6">
    <property type="entry name" value="DNA REPLICATION PROTEIN DNAD"/>
    <property type="match status" value="1"/>
</dbReference>
<dbReference type="Gene3D" id="1.10.10.10">
    <property type="entry name" value="Winged helix-like DNA-binding domain superfamily/Winged helix DNA-binding domain"/>
    <property type="match status" value="1"/>
</dbReference>
<organism evidence="4 5">
    <name type="scientific">Alkalihalophilus pseudofirmus</name>
    <name type="common">Bacillus pseudofirmus</name>
    <dbReference type="NCBI Taxonomy" id="79885"/>
    <lineage>
        <taxon>Bacteria</taxon>
        <taxon>Bacillati</taxon>
        <taxon>Bacillota</taxon>
        <taxon>Bacilli</taxon>
        <taxon>Bacillales</taxon>
        <taxon>Bacillaceae</taxon>
        <taxon>Alkalihalophilus</taxon>
    </lineage>
</organism>
<evidence type="ECO:0000256" key="1">
    <source>
        <dbReference type="ARBA" id="ARBA00093462"/>
    </source>
</evidence>
<evidence type="ECO:0000259" key="3">
    <source>
        <dbReference type="Pfam" id="PF21984"/>
    </source>
</evidence>
<dbReference type="EMBL" id="JAWJAY010000001">
    <property type="protein sequence ID" value="MDV2884372.1"/>
    <property type="molecule type" value="Genomic_DNA"/>
</dbReference>
<comment type="similarity">
    <text evidence="1">Belongs to the DnaB/DnaD family.</text>
</comment>
<dbReference type="AlphaFoldDB" id="A0AAJ2KTQ4"/>